<gene>
    <name evidence="2" type="ORF">CBF37_10170</name>
</gene>
<dbReference type="SUPFAM" id="SSF47413">
    <property type="entry name" value="lambda repressor-like DNA-binding domains"/>
    <property type="match status" value="1"/>
</dbReference>
<dbReference type="OrthoDB" id="9805309at2"/>
<reference evidence="2 3" key="1">
    <citation type="submission" date="2017-05" db="EMBL/GenBank/DDBJ databases">
        <title>Vagococcus spp. assemblies.</title>
        <authorList>
            <person name="Gulvik C.A."/>
        </authorList>
    </citation>
    <scope>NUCLEOTIDE SEQUENCE [LARGE SCALE GENOMIC DNA]</scope>
    <source>
        <strain evidence="2 3">SS1995</strain>
    </source>
</reference>
<feature type="domain" description="HTH cro/C1-type" evidence="1">
    <location>
        <begin position="6"/>
        <end position="61"/>
    </location>
</feature>
<evidence type="ECO:0000313" key="2">
    <source>
        <dbReference type="EMBL" id="RST97137.1"/>
    </source>
</evidence>
<dbReference type="Proteomes" id="UP000287857">
    <property type="component" value="Unassembled WGS sequence"/>
</dbReference>
<organism evidence="2 3">
    <name type="scientific">Vagococcus vulneris</name>
    <dbReference type="NCBI Taxonomy" id="1977869"/>
    <lineage>
        <taxon>Bacteria</taxon>
        <taxon>Bacillati</taxon>
        <taxon>Bacillota</taxon>
        <taxon>Bacilli</taxon>
        <taxon>Lactobacillales</taxon>
        <taxon>Enterococcaceae</taxon>
        <taxon>Vagococcus</taxon>
    </lineage>
</organism>
<comment type="caution">
    <text evidence="2">The sequence shown here is derived from an EMBL/GenBank/DDBJ whole genome shotgun (WGS) entry which is preliminary data.</text>
</comment>
<dbReference type="Gene3D" id="1.10.260.40">
    <property type="entry name" value="lambda repressor-like DNA-binding domains"/>
    <property type="match status" value="1"/>
</dbReference>
<protein>
    <recommendedName>
        <fullName evidence="1">HTH cro/C1-type domain-containing protein</fullName>
    </recommendedName>
</protein>
<dbReference type="PANTHER" id="PTHR37301">
    <property type="entry name" value="DNA-BINDING PROTEIN-RELATED"/>
    <property type="match status" value="1"/>
</dbReference>
<evidence type="ECO:0000259" key="1">
    <source>
        <dbReference type="PROSITE" id="PS50943"/>
    </source>
</evidence>
<proteinExistence type="predicted"/>
<dbReference type="InterPro" id="IPR010982">
    <property type="entry name" value="Lambda_DNA-bd_dom_sf"/>
</dbReference>
<keyword evidence="3" id="KW-1185">Reference proteome</keyword>
<dbReference type="CDD" id="cd00093">
    <property type="entry name" value="HTH_XRE"/>
    <property type="match status" value="1"/>
</dbReference>
<accession>A0A429ZTX1</accession>
<dbReference type="PROSITE" id="PS50943">
    <property type="entry name" value="HTH_CROC1"/>
    <property type="match status" value="1"/>
</dbReference>
<evidence type="ECO:0000313" key="3">
    <source>
        <dbReference type="Proteomes" id="UP000287857"/>
    </source>
</evidence>
<dbReference type="SMART" id="SM00530">
    <property type="entry name" value="HTH_XRE"/>
    <property type="match status" value="1"/>
</dbReference>
<sequence>MINFNLKHYLKIQKMSLTELAEKTGISRTSLSQLSNGKTQGIQFETLENISLALDIAPGKFFELEIIPPEFKLDFVATYKGEKDFYKIYLIYKTSIKEENFWYGISINSQFVEEEQVKVHVGTLLNSFLFYLIKKKYGYYDGAYQNKVSNNVNRAIRKAEQNMLKHTPTTYFKDSIGFLWSALPFIPNDFLTNKKYITIEEQFFGNFLSESEIKQYNIPNEVIDLNGKVKISNTYLLEDIINQKSNLELSCIETSIQTNIYDDYIDNLELI</sequence>
<name>A0A429ZTX1_9ENTE</name>
<dbReference type="EMBL" id="NGJS01000019">
    <property type="protein sequence ID" value="RST97137.1"/>
    <property type="molecule type" value="Genomic_DNA"/>
</dbReference>
<dbReference type="GO" id="GO:0003677">
    <property type="term" value="F:DNA binding"/>
    <property type="evidence" value="ECO:0007669"/>
    <property type="project" value="InterPro"/>
</dbReference>
<dbReference type="AlphaFoldDB" id="A0A429ZTX1"/>
<dbReference type="InterPro" id="IPR001387">
    <property type="entry name" value="Cro/C1-type_HTH"/>
</dbReference>
<dbReference type="Pfam" id="PF13443">
    <property type="entry name" value="HTH_26"/>
    <property type="match status" value="1"/>
</dbReference>
<dbReference type="PANTHER" id="PTHR37301:SF1">
    <property type="entry name" value="DNA-BINDING PROTEIN"/>
    <property type="match status" value="1"/>
</dbReference>
<dbReference type="RefSeq" id="WP_125984637.1">
    <property type="nucleotide sequence ID" value="NZ_NGJS01000019.1"/>
</dbReference>